<name>A0ABN1YFI3_9ACTN</name>
<comment type="caution">
    <text evidence="1">The sequence shown here is derived from an EMBL/GenBank/DDBJ whole genome shotgun (WGS) entry which is preliminary data.</text>
</comment>
<sequence>MSRDLTAAERKVLETLIGRVERIVALGTAAELAGTTVLTGPGPAPDYTVFHRRFALLAGRMREVRFVVREDLPATMGASTAISDGPAPTVREVQLRPSMVGPGTRTLTTRAITLVHELSHSLPEGLGHPVKDYAYRAGWAWGHLPAAIAQDNADTYAEAAALLVERAEKAWGRHQVFGRLAAQRGRLARRAGTTTLGPALAWLDILVNRAWVRASDATGFARTNFSEAKWNTPEWSVWKHHARLLGLEQWLAARGFITERSLREGVVGLSPGDRAVVDELFTYMGELKNAVHRIDPLLVESGDRIDFDPAGGALRIPRGAVNHGPLELADLVLDALVAAISTGPAARRFTGRAREIVHLLVNEDRPEEREAVAALRTGFAAVQAVQPTADKWATLAIELQAAVLEDVRVRWEVMLASVPEVAAMPEELDREVLGGLAESYKEDVDLLHALNGRVPVPSPLVKDLTTLLDGVTPYLVKADERQRPELVKLRGRLGELR</sequence>
<proteinExistence type="predicted"/>
<keyword evidence="2" id="KW-1185">Reference proteome</keyword>
<gene>
    <name evidence="1" type="ORF">GCM10009639_53260</name>
</gene>
<evidence type="ECO:0000313" key="2">
    <source>
        <dbReference type="Proteomes" id="UP001499863"/>
    </source>
</evidence>
<dbReference type="Proteomes" id="UP001499863">
    <property type="component" value="Unassembled WGS sequence"/>
</dbReference>
<reference evidence="1 2" key="1">
    <citation type="journal article" date="2019" name="Int. J. Syst. Evol. Microbiol.">
        <title>The Global Catalogue of Microorganisms (GCM) 10K type strain sequencing project: providing services to taxonomists for standard genome sequencing and annotation.</title>
        <authorList>
            <consortium name="The Broad Institute Genomics Platform"/>
            <consortium name="The Broad Institute Genome Sequencing Center for Infectious Disease"/>
            <person name="Wu L."/>
            <person name="Ma J."/>
        </authorList>
    </citation>
    <scope>NUCLEOTIDE SEQUENCE [LARGE SCALE GENOMIC DNA]</scope>
    <source>
        <strain evidence="1 2">JCM 12393</strain>
    </source>
</reference>
<organism evidence="1 2">
    <name type="scientific">Kitasatospora putterlickiae</name>
    <dbReference type="NCBI Taxonomy" id="221725"/>
    <lineage>
        <taxon>Bacteria</taxon>
        <taxon>Bacillati</taxon>
        <taxon>Actinomycetota</taxon>
        <taxon>Actinomycetes</taxon>
        <taxon>Kitasatosporales</taxon>
        <taxon>Streptomycetaceae</taxon>
        <taxon>Kitasatospora</taxon>
    </lineage>
</organism>
<evidence type="ECO:0000313" key="1">
    <source>
        <dbReference type="EMBL" id="GAA1405893.1"/>
    </source>
</evidence>
<dbReference type="EMBL" id="BAAAKJ010000300">
    <property type="protein sequence ID" value="GAA1405893.1"/>
    <property type="molecule type" value="Genomic_DNA"/>
</dbReference>
<dbReference type="RefSeq" id="WP_344340889.1">
    <property type="nucleotide sequence ID" value="NZ_BAAAKJ010000300.1"/>
</dbReference>
<protein>
    <submittedName>
        <fullName evidence="1">Uncharacterized protein</fullName>
    </submittedName>
</protein>
<accession>A0ABN1YFI3</accession>